<dbReference type="Pfam" id="PF01476">
    <property type="entry name" value="LysM"/>
    <property type="match status" value="3"/>
</dbReference>
<feature type="domain" description="LysM" evidence="3">
    <location>
        <begin position="217"/>
        <end position="260"/>
    </location>
</feature>
<dbReference type="PANTHER" id="PTHR33734">
    <property type="entry name" value="LYSM DOMAIN-CONTAINING GPI-ANCHORED PROTEIN 2"/>
    <property type="match status" value="1"/>
</dbReference>
<evidence type="ECO:0000256" key="1">
    <source>
        <dbReference type="SAM" id="MobiDB-lite"/>
    </source>
</evidence>
<dbReference type="Proteomes" id="UP000004478">
    <property type="component" value="Unassembled WGS sequence"/>
</dbReference>
<evidence type="ECO:0000313" key="5">
    <source>
        <dbReference type="Proteomes" id="UP000004478"/>
    </source>
</evidence>
<proteinExistence type="predicted"/>
<dbReference type="GO" id="GO:0008932">
    <property type="term" value="F:lytic endotransglycosylase activity"/>
    <property type="evidence" value="ECO:0007669"/>
    <property type="project" value="TreeGrafter"/>
</dbReference>
<dbReference type="AlphaFoldDB" id="K1L4F5"/>
<sequence>MKKLIAFCVVLFVFTQTQAYEVIEMDSIGIEKVGDKTFIIHQVDQGETLFGISRRYNTAVGEILSSNEQLQEGLKINQRIRIPYISPTAVPEDSKLHRVAPGETLFSISKQYGVTVNDIMSWNELKGNDLSVGQALLLKGIVEPKPEPVVAQATPVPVTPPSTSPARTDTKASQEKPPVEKVEAKAREEVRANVPPASPPSGTPASAANRNLPGEWISHTVAQGETLFSIAKAYDAKVDDLITWNSLASNNLSIGQKLKVGRESSSDVPVVTASVPIVVNNQRAEGQLSVTGTTVAGQNASTAYKNMKETGLAEVIEGTGNHKKYLVLHRTAPVGTIMRIRNEENDIAIFARVVGKLPDTGDNSRLVIKLSKAAYDQLRAVNARFPVEVSY</sequence>
<evidence type="ECO:0000259" key="3">
    <source>
        <dbReference type="PROSITE" id="PS51782"/>
    </source>
</evidence>
<feature type="domain" description="LysM" evidence="3">
    <location>
        <begin position="39"/>
        <end position="82"/>
    </location>
</feature>
<dbReference type="PANTHER" id="PTHR33734:SF22">
    <property type="entry name" value="MEMBRANE-BOUND LYTIC MUREIN TRANSGLYCOSYLASE D"/>
    <property type="match status" value="1"/>
</dbReference>
<dbReference type="RefSeq" id="WP_009184714.1">
    <property type="nucleotide sequence ID" value="NZ_AMGM01000020.1"/>
</dbReference>
<feature type="signal peptide" evidence="2">
    <location>
        <begin position="1"/>
        <end position="19"/>
    </location>
</feature>
<gene>
    <name evidence="4" type="primary">lytE</name>
    <name evidence="4" type="ORF">B879_01683</name>
</gene>
<dbReference type="Gene3D" id="2.40.40.10">
    <property type="entry name" value="RlpA-like domain"/>
    <property type="match status" value="1"/>
</dbReference>
<comment type="caution">
    <text evidence="4">The sequence shown here is derived from an EMBL/GenBank/DDBJ whole genome shotgun (WGS) entry which is preliminary data.</text>
</comment>
<dbReference type="GO" id="GO:0016787">
    <property type="term" value="F:hydrolase activity"/>
    <property type="evidence" value="ECO:0007669"/>
    <property type="project" value="UniProtKB-KW"/>
</dbReference>
<organism evidence="4 5">
    <name type="scientific">Cecembia lonarensis (strain CCUG 58316 / KCTC 22772 / LW9)</name>
    <dbReference type="NCBI Taxonomy" id="1225176"/>
    <lineage>
        <taxon>Bacteria</taxon>
        <taxon>Pseudomonadati</taxon>
        <taxon>Bacteroidota</taxon>
        <taxon>Cytophagia</taxon>
        <taxon>Cytophagales</taxon>
        <taxon>Cyclobacteriaceae</taxon>
        <taxon>Cecembia</taxon>
    </lineage>
</organism>
<dbReference type="InterPro" id="IPR036779">
    <property type="entry name" value="LysM_dom_sf"/>
</dbReference>
<feature type="chain" id="PRO_5003847192" evidence="2">
    <location>
        <begin position="20"/>
        <end position="391"/>
    </location>
</feature>
<accession>K1L4F5</accession>
<keyword evidence="5" id="KW-1185">Reference proteome</keyword>
<feature type="domain" description="LysM" evidence="3">
    <location>
        <begin position="95"/>
        <end position="138"/>
    </location>
</feature>
<dbReference type="Gene3D" id="3.10.350.10">
    <property type="entry name" value="LysM domain"/>
    <property type="match status" value="3"/>
</dbReference>
<dbReference type="EMBL" id="AMGM01000020">
    <property type="protein sequence ID" value="EKB49666.1"/>
    <property type="molecule type" value="Genomic_DNA"/>
</dbReference>
<name>K1L4F5_CECL9</name>
<dbReference type="SUPFAM" id="SSF54106">
    <property type="entry name" value="LysM domain"/>
    <property type="match status" value="3"/>
</dbReference>
<dbReference type="InterPro" id="IPR018392">
    <property type="entry name" value="LysM"/>
</dbReference>
<evidence type="ECO:0000313" key="4">
    <source>
        <dbReference type="EMBL" id="EKB49666.1"/>
    </source>
</evidence>
<keyword evidence="2" id="KW-0732">Signal</keyword>
<dbReference type="InterPro" id="IPR036908">
    <property type="entry name" value="RlpA-like_sf"/>
</dbReference>
<dbReference type="SMART" id="SM00257">
    <property type="entry name" value="LysM"/>
    <property type="match status" value="3"/>
</dbReference>
<feature type="region of interest" description="Disordered" evidence="1">
    <location>
        <begin position="152"/>
        <end position="211"/>
    </location>
</feature>
<dbReference type="OrthoDB" id="2149800at2"/>
<dbReference type="PROSITE" id="PS51782">
    <property type="entry name" value="LYSM"/>
    <property type="match status" value="3"/>
</dbReference>
<dbReference type="EC" id="3.4.-.-" evidence="4"/>
<feature type="compositionally biased region" description="Basic and acidic residues" evidence="1">
    <location>
        <begin position="168"/>
        <end position="191"/>
    </location>
</feature>
<reference evidence="4 5" key="1">
    <citation type="journal article" date="2012" name="J. Bacteriol.">
        <title>Draft Genome Sequence of Cecembia lonarensis Strain LW9T, Isolated from Lonar Lake, a Haloalkaline Lake in India.</title>
        <authorList>
            <person name="Shivaji S."/>
            <person name="Ara S."/>
            <person name="Singh A."/>
            <person name="Pinnaka A.K."/>
        </authorList>
    </citation>
    <scope>NUCLEOTIDE SEQUENCE [LARGE SCALE GENOMIC DNA]</scope>
    <source>
        <strain evidence="4 5">LW9</strain>
    </source>
</reference>
<dbReference type="PATRIC" id="fig|1225176.3.peg.1794"/>
<protein>
    <submittedName>
        <fullName evidence="4">Putative peptidoglycan endopeptidase LytE</fullName>
        <ecNumber evidence="4">3.4.-.-</ecNumber>
    </submittedName>
</protein>
<keyword evidence="4" id="KW-0378">Hydrolase</keyword>
<evidence type="ECO:0000256" key="2">
    <source>
        <dbReference type="SAM" id="SignalP"/>
    </source>
</evidence>
<dbReference type="CDD" id="cd00118">
    <property type="entry name" value="LysM"/>
    <property type="match status" value="3"/>
</dbReference>